<proteinExistence type="predicted"/>
<dbReference type="AlphaFoldDB" id="A0A9P7G5P8"/>
<evidence type="ECO:0000313" key="2">
    <source>
        <dbReference type="Proteomes" id="UP000775547"/>
    </source>
</evidence>
<dbReference type="Proteomes" id="UP000775547">
    <property type="component" value="Unassembled WGS sequence"/>
</dbReference>
<accession>A0A9P7G5P8</accession>
<protein>
    <submittedName>
        <fullName evidence="1">Uncharacterized protein</fullName>
    </submittedName>
</protein>
<organism evidence="1 2">
    <name type="scientific">Asterophora parasitica</name>
    <dbReference type="NCBI Taxonomy" id="117018"/>
    <lineage>
        <taxon>Eukaryota</taxon>
        <taxon>Fungi</taxon>
        <taxon>Dikarya</taxon>
        <taxon>Basidiomycota</taxon>
        <taxon>Agaricomycotina</taxon>
        <taxon>Agaricomycetes</taxon>
        <taxon>Agaricomycetidae</taxon>
        <taxon>Agaricales</taxon>
        <taxon>Tricholomatineae</taxon>
        <taxon>Lyophyllaceae</taxon>
        <taxon>Asterophora</taxon>
    </lineage>
</organism>
<reference evidence="1" key="1">
    <citation type="submission" date="2020-07" db="EMBL/GenBank/DDBJ databases">
        <authorList>
            <person name="Nieuwenhuis M."/>
            <person name="Van De Peppel L.J.J."/>
        </authorList>
    </citation>
    <scope>NUCLEOTIDE SEQUENCE</scope>
    <source>
        <strain evidence="1">AP01</strain>
        <tissue evidence="1">Mycelium</tissue>
    </source>
</reference>
<reference evidence="1" key="2">
    <citation type="submission" date="2021-10" db="EMBL/GenBank/DDBJ databases">
        <title>Phylogenomics reveals ancestral predisposition of the termite-cultivated fungus Termitomyces towards a domesticated lifestyle.</title>
        <authorList>
            <person name="Auxier B."/>
            <person name="Grum-Grzhimaylo A."/>
            <person name="Cardenas M.E."/>
            <person name="Lodge J.D."/>
            <person name="Laessoe T."/>
            <person name="Pedersen O."/>
            <person name="Smith M.E."/>
            <person name="Kuyper T.W."/>
            <person name="Franco-Molano E.A."/>
            <person name="Baroni T.J."/>
            <person name="Aanen D.K."/>
        </authorList>
    </citation>
    <scope>NUCLEOTIDE SEQUENCE</scope>
    <source>
        <strain evidence="1">AP01</strain>
        <tissue evidence="1">Mycelium</tissue>
    </source>
</reference>
<dbReference type="EMBL" id="JABCKV010000073">
    <property type="protein sequence ID" value="KAG5644349.1"/>
    <property type="molecule type" value="Genomic_DNA"/>
</dbReference>
<comment type="caution">
    <text evidence="1">The sequence shown here is derived from an EMBL/GenBank/DDBJ whole genome shotgun (WGS) entry which is preliminary data.</text>
</comment>
<dbReference type="OrthoDB" id="1461976at2759"/>
<gene>
    <name evidence="1" type="ORF">DXG03_008646</name>
</gene>
<keyword evidence="2" id="KW-1185">Reference proteome</keyword>
<evidence type="ECO:0000313" key="1">
    <source>
        <dbReference type="EMBL" id="KAG5644349.1"/>
    </source>
</evidence>
<name>A0A9P7G5P8_9AGAR</name>
<sequence length="68" mass="7792">MSPIPTFYALYRSFTQCQFIEEEGDIIFYKNKHGVAARDVKECAIGDIKESGWTPAMQDQSVEFPKLD</sequence>